<name>A0A3N4IH92_ASCIM</name>
<protein>
    <submittedName>
        <fullName evidence="1">Uncharacterized protein</fullName>
    </submittedName>
</protein>
<keyword evidence="2" id="KW-1185">Reference proteome</keyword>
<dbReference type="Proteomes" id="UP000275078">
    <property type="component" value="Unassembled WGS sequence"/>
</dbReference>
<dbReference type="AlphaFoldDB" id="A0A3N4IH92"/>
<accession>A0A3N4IH92</accession>
<gene>
    <name evidence="1" type="ORF">BJ508DRAFT_375056</name>
</gene>
<evidence type="ECO:0000313" key="1">
    <source>
        <dbReference type="EMBL" id="RPA83520.1"/>
    </source>
</evidence>
<evidence type="ECO:0000313" key="2">
    <source>
        <dbReference type="Proteomes" id="UP000275078"/>
    </source>
</evidence>
<sequence length="178" mass="19902">MANGQLGQSWIPNWVGLARSPVGPRLFHRRCHRQHLMATNLEPNPQRHSAGVPGWQTSLLASRDSEDRESGGLEEEIYRMLNSMEFRRGLSSGGKGNRGLQTQLLKAVVQVTGDYHTYCGLRIQSHAMAGFGILAAISCGYIDISLSGYLNHVLQQQWNAITAVDTWDKNMPNWSRRS</sequence>
<proteinExistence type="predicted"/>
<organism evidence="1 2">
    <name type="scientific">Ascobolus immersus RN42</name>
    <dbReference type="NCBI Taxonomy" id="1160509"/>
    <lineage>
        <taxon>Eukaryota</taxon>
        <taxon>Fungi</taxon>
        <taxon>Dikarya</taxon>
        <taxon>Ascomycota</taxon>
        <taxon>Pezizomycotina</taxon>
        <taxon>Pezizomycetes</taxon>
        <taxon>Pezizales</taxon>
        <taxon>Ascobolaceae</taxon>
        <taxon>Ascobolus</taxon>
    </lineage>
</organism>
<reference evidence="1 2" key="1">
    <citation type="journal article" date="2018" name="Nat. Ecol. Evol.">
        <title>Pezizomycetes genomes reveal the molecular basis of ectomycorrhizal truffle lifestyle.</title>
        <authorList>
            <person name="Murat C."/>
            <person name="Payen T."/>
            <person name="Noel B."/>
            <person name="Kuo A."/>
            <person name="Morin E."/>
            <person name="Chen J."/>
            <person name="Kohler A."/>
            <person name="Krizsan K."/>
            <person name="Balestrini R."/>
            <person name="Da Silva C."/>
            <person name="Montanini B."/>
            <person name="Hainaut M."/>
            <person name="Levati E."/>
            <person name="Barry K.W."/>
            <person name="Belfiori B."/>
            <person name="Cichocki N."/>
            <person name="Clum A."/>
            <person name="Dockter R.B."/>
            <person name="Fauchery L."/>
            <person name="Guy J."/>
            <person name="Iotti M."/>
            <person name="Le Tacon F."/>
            <person name="Lindquist E.A."/>
            <person name="Lipzen A."/>
            <person name="Malagnac F."/>
            <person name="Mello A."/>
            <person name="Molinier V."/>
            <person name="Miyauchi S."/>
            <person name="Poulain J."/>
            <person name="Riccioni C."/>
            <person name="Rubini A."/>
            <person name="Sitrit Y."/>
            <person name="Splivallo R."/>
            <person name="Traeger S."/>
            <person name="Wang M."/>
            <person name="Zifcakova L."/>
            <person name="Wipf D."/>
            <person name="Zambonelli A."/>
            <person name="Paolocci F."/>
            <person name="Nowrousian M."/>
            <person name="Ottonello S."/>
            <person name="Baldrian P."/>
            <person name="Spatafora J.W."/>
            <person name="Henrissat B."/>
            <person name="Nagy L.G."/>
            <person name="Aury J.M."/>
            <person name="Wincker P."/>
            <person name="Grigoriev I.V."/>
            <person name="Bonfante P."/>
            <person name="Martin F.M."/>
        </authorList>
    </citation>
    <scope>NUCLEOTIDE SEQUENCE [LARGE SCALE GENOMIC DNA]</scope>
    <source>
        <strain evidence="1 2">RN42</strain>
    </source>
</reference>
<dbReference type="EMBL" id="ML119664">
    <property type="protein sequence ID" value="RPA83520.1"/>
    <property type="molecule type" value="Genomic_DNA"/>
</dbReference>